<dbReference type="EMBL" id="JBHFFA010000004">
    <property type="protein sequence ID" value="KAL2630939.1"/>
    <property type="molecule type" value="Genomic_DNA"/>
</dbReference>
<organism evidence="1 2">
    <name type="scientific">Riccia fluitans</name>
    <dbReference type="NCBI Taxonomy" id="41844"/>
    <lineage>
        <taxon>Eukaryota</taxon>
        <taxon>Viridiplantae</taxon>
        <taxon>Streptophyta</taxon>
        <taxon>Embryophyta</taxon>
        <taxon>Marchantiophyta</taxon>
        <taxon>Marchantiopsida</taxon>
        <taxon>Marchantiidae</taxon>
        <taxon>Marchantiales</taxon>
        <taxon>Ricciaceae</taxon>
        <taxon>Riccia</taxon>
    </lineage>
</organism>
<sequence length="234" mass="25729">MVLPGQALLRNHYWFLRHGRSIPNESGLIVSSLSNGLSPGYGLAPSGTVQATAAGELFLKNLQDSGIPPGKIKLYSSPFSRTRQTAESVAGVLELNGLHPTIEFLEDLRERFFGPPLELQSHDHYPEIWKIDARDPLVGPEGGESVADVAMRVIRALLMIEEEVQGHAVVIVSHGDTLQILQTVIAHALGRAITQNDSLLTRLEEALSSSILQRHRNFAMLTGHVWLKHVSTRE</sequence>
<dbReference type="InterPro" id="IPR013078">
    <property type="entry name" value="His_Pase_superF_clade-1"/>
</dbReference>
<dbReference type="SUPFAM" id="SSF53254">
    <property type="entry name" value="Phosphoglycerate mutase-like"/>
    <property type="match status" value="1"/>
</dbReference>
<accession>A0ABD1YMN8</accession>
<dbReference type="CDD" id="cd07067">
    <property type="entry name" value="HP_PGM_like"/>
    <property type="match status" value="1"/>
</dbReference>
<evidence type="ECO:0000313" key="1">
    <source>
        <dbReference type="EMBL" id="KAL2630939.1"/>
    </source>
</evidence>
<dbReference type="InterPro" id="IPR029033">
    <property type="entry name" value="His_PPase_superfam"/>
</dbReference>
<protein>
    <recommendedName>
        <fullName evidence="3">Phosphoglycerate mutase</fullName>
    </recommendedName>
</protein>
<evidence type="ECO:0008006" key="3">
    <source>
        <dbReference type="Google" id="ProtNLM"/>
    </source>
</evidence>
<reference evidence="1 2" key="1">
    <citation type="submission" date="2024-09" db="EMBL/GenBank/DDBJ databases">
        <title>Chromosome-scale assembly of Riccia fluitans.</title>
        <authorList>
            <person name="Paukszto L."/>
            <person name="Sawicki J."/>
            <person name="Karawczyk K."/>
            <person name="Piernik-Szablinska J."/>
            <person name="Szczecinska M."/>
            <person name="Mazdziarz M."/>
        </authorList>
    </citation>
    <scope>NUCLEOTIDE SEQUENCE [LARGE SCALE GENOMIC DNA]</scope>
    <source>
        <strain evidence="1">Rf_01</strain>
        <tissue evidence="1">Aerial parts of the thallus</tissue>
    </source>
</reference>
<evidence type="ECO:0000313" key="2">
    <source>
        <dbReference type="Proteomes" id="UP001605036"/>
    </source>
</evidence>
<dbReference type="Gene3D" id="3.40.50.1240">
    <property type="entry name" value="Phosphoglycerate mutase-like"/>
    <property type="match status" value="1"/>
</dbReference>
<comment type="caution">
    <text evidence="1">The sequence shown here is derived from an EMBL/GenBank/DDBJ whole genome shotgun (WGS) entry which is preliminary data.</text>
</comment>
<proteinExistence type="predicted"/>
<name>A0ABD1YMN8_9MARC</name>
<dbReference type="Proteomes" id="UP001605036">
    <property type="component" value="Unassembled WGS sequence"/>
</dbReference>
<dbReference type="AlphaFoldDB" id="A0ABD1YMN8"/>
<dbReference type="PANTHER" id="PTHR47821">
    <property type="entry name" value="PHOSPHOGLYCERATE MUTASE FAMILY PROTEIN"/>
    <property type="match status" value="1"/>
</dbReference>
<keyword evidence="2" id="KW-1185">Reference proteome</keyword>
<dbReference type="Pfam" id="PF00300">
    <property type="entry name" value="His_Phos_1"/>
    <property type="match status" value="1"/>
</dbReference>
<dbReference type="SMART" id="SM00855">
    <property type="entry name" value="PGAM"/>
    <property type="match status" value="1"/>
</dbReference>
<gene>
    <name evidence="1" type="ORF">R1flu_015625</name>
</gene>
<dbReference type="PANTHER" id="PTHR47821:SF2">
    <property type="entry name" value="PHOSPHOGLYCERATE MUTASE FAMILY PROTEIN"/>
    <property type="match status" value="1"/>
</dbReference>